<feature type="compositionally biased region" description="Gly residues" evidence="1">
    <location>
        <begin position="160"/>
        <end position="180"/>
    </location>
</feature>
<keyword evidence="4" id="KW-1185">Reference proteome</keyword>
<keyword evidence="2" id="KW-0732">Signal</keyword>
<dbReference type="PROSITE" id="PS51257">
    <property type="entry name" value="PROKAR_LIPOPROTEIN"/>
    <property type="match status" value="1"/>
</dbReference>
<accession>A0ABU4PE12</accession>
<feature type="signal peptide" evidence="2">
    <location>
        <begin position="1"/>
        <end position="27"/>
    </location>
</feature>
<dbReference type="EMBL" id="JAWXYC010000007">
    <property type="protein sequence ID" value="MDX5955838.1"/>
    <property type="molecule type" value="Genomic_DNA"/>
</dbReference>
<evidence type="ECO:0000256" key="2">
    <source>
        <dbReference type="SAM" id="SignalP"/>
    </source>
</evidence>
<gene>
    <name evidence="3" type="ORF">SIM66_32225</name>
</gene>
<name>A0ABU4PE12_AZOBR</name>
<feature type="region of interest" description="Disordered" evidence="1">
    <location>
        <begin position="122"/>
        <end position="180"/>
    </location>
</feature>
<dbReference type="RefSeq" id="WP_059399771.1">
    <property type="nucleotide sequence ID" value="NZ_CP012918.1"/>
</dbReference>
<dbReference type="PROSITE" id="PS51318">
    <property type="entry name" value="TAT"/>
    <property type="match status" value="1"/>
</dbReference>
<feature type="chain" id="PRO_5047376492" description="DUF3106 domain-containing protein" evidence="2">
    <location>
        <begin position="28"/>
        <end position="180"/>
    </location>
</feature>
<dbReference type="Proteomes" id="UP001277471">
    <property type="component" value="Unassembled WGS sequence"/>
</dbReference>
<sequence>MWSRRGFLAGALGVVVLAGCAGSGSVAYVNDPWGYPFYDDDWVYYYDEGDVDFLAGLTDEQKAALKQKWDTLSPEEKQQIRDRWNALSTDERARVQQAWSGLDAEKRQQVVSSMQTRVRDGTLRSVTPAAAGPSRFPAGSGGGLDRSGAGARTGSFDRGSFGGGRVGGGRLGGGRLGGRR</sequence>
<evidence type="ECO:0000313" key="3">
    <source>
        <dbReference type="EMBL" id="MDX5955838.1"/>
    </source>
</evidence>
<feature type="compositionally biased region" description="Low complexity" evidence="1">
    <location>
        <begin position="146"/>
        <end position="159"/>
    </location>
</feature>
<organism evidence="3 4">
    <name type="scientific">Azospirillum brasilense</name>
    <dbReference type="NCBI Taxonomy" id="192"/>
    <lineage>
        <taxon>Bacteria</taxon>
        <taxon>Pseudomonadati</taxon>
        <taxon>Pseudomonadota</taxon>
        <taxon>Alphaproteobacteria</taxon>
        <taxon>Rhodospirillales</taxon>
        <taxon>Azospirillaceae</taxon>
        <taxon>Azospirillum</taxon>
    </lineage>
</organism>
<reference evidence="3 4" key="1">
    <citation type="submission" date="2023-11" db="EMBL/GenBank/DDBJ databases">
        <title>MicrobeMod: A computational toolkit for identifying prokaryotic methylation and restriction-modification with nanopore sequencing.</title>
        <authorList>
            <person name="Crits-Christoph A."/>
            <person name="Kang S.C."/>
            <person name="Lee H."/>
            <person name="Ostrov N."/>
        </authorList>
    </citation>
    <scope>NUCLEOTIDE SEQUENCE [LARGE SCALE GENOMIC DNA]</scope>
    <source>
        <strain evidence="3 4">ATCC 29145</strain>
    </source>
</reference>
<evidence type="ECO:0008006" key="5">
    <source>
        <dbReference type="Google" id="ProtNLM"/>
    </source>
</evidence>
<comment type="caution">
    <text evidence="3">The sequence shown here is derived from an EMBL/GenBank/DDBJ whole genome shotgun (WGS) entry which is preliminary data.</text>
</comment>
<protein>
    <recommendedName>
        <fullName evidence="5">DUF3106 domain-containing protein</fullName>
    </recommendedName>
</protein>
<evidence type="ECO:0000256" key="1">
    <source>
        <dbReference type="SAM" id="MobiDB-lite"/>
    </source>
</evidence>
<dbReference type="InterPro" id="IPR006311">
    <property type="entry name" value="TAT_signal"/>
</dbReference>
<evidence type="ECO:0000313" key="4">
    <source>
        <dbReference type="Proteomes" id="UP001277471"/>
    </source>
</evidence>
<proteinExistence type="predicted"/>